<sequence>MSKQAFVYRSGMRMYSGHSGKKNALALPFVVTFVPITDEKICRRDYDGLHGALKRNIRVRMFTRARDPPVIKLWLPRMSGCQGALLLDLTPARHSVV</sequence>
<gene>
    <name evidence="1" type="ORF">C7B43_03795</name>
</gene>
<evidence type="ECO:0000313" key="1">
    <source>
        <dbReference type="EMBL" id="PSR30984.1"/>
    </source>
</evidence>
<dbReference type="Proteomes" id="UP000242699">
    <property type="component" value="Unassembled WGS sequence"/>
</dbReference>
<proteinExistence type="predicted"/>
<organism evidence="1 2">
    <name type="scientific">Sulfobacillus benefaciens</name>
    <dbReference type="NCBI Taxonomy" id="453960"/>
    <lineage>
        <taxon>Bacteria</taxon>
        <taxon>Bacillati</taxon>
        <taxon>Bacillota</taxon>
        <taxon>Clostridia</taxon>
        <taxon>Eubacteriales</taxon>
        <taxon>Clostridiales Family XVII. Incertae Sedis</taxon>
        <taxon>Sulfobacillus</taxon>
    </lineage>
</organism>
<comment type="caution">
    <text evidence="1">The sequence shown here is derived from an EMBL/GenBank/DDBJ whole genome shotgun (WGS) entry which is preliminary data.</text>
</comment>
<dbReference type="EMBL" id="PXYT01000005">
    <property type="protein sequence ID" value="PSR30984.1"/>
    <property type="molecule type" value="Genomic_DNA"/>
</dbReference>
<dbReference type="AlphaFoldDB" id="A0A2T2X8Z8"/>
<name>A0A2T2X8Z8_9FIRM</name>
<reference evidence="1 2" key="1">
    <citation type="journal article" date="2014" name="BMC Genomics">
        <title>Comparison of environmental and isolate Sulfobacillus genomes reveals diverse carbon, sulfur, nitrogen, and hydrogen metabolisms.</title>
        <authorList>
            <person name="Justice N.B."/>
            <person name="Norman A."/>
            <person name="Brown C.T."/>
            <person name="Singh A."/>
            <person name="Thomas B.C."/>
            <person name="Banfield J.F."/>
        </authorList>
    </citation>
    <scope>NUCLEOTIDE SEQUENCE [LARGE SCALE GENOMIC DNA]</scope>
    <source>
        <strain evidence="1">AMDSBA1</strain>
    </source>
</reference>
<accession>A0A2T2X8Z8</accession>
<protein>
    <submittedName>
        <fullName evidence="1">Uncharacterized protein</fullName>
    </submittedName>
</protein>
<evidence type="ECO:0000313" key="2">
    <source>
        <dbReference type="Proteomes" id="UP000242699"/>
    </source>
</evidence>